<keyword evidence="5" id="KW-1185">Reference proteome</keyword>
<keyword evidence="1" id="KW-0547">Nucleotide-binding</keyword>
<organism evidence="4 5">
    <name type="scientific">Lentzea flava</name>
    <dbReference type="NCBI Taxonomy" id="103732"/>
    <lineage>
        <taxon>Bacteria</taxon>
        <taxon>Bacillati</taxon>
        <taxon>Actinomycetota</taxon>
        <taxon>Actinomycetes</taxon>
        <taxon>Pseudonocardiales</taxon>
        <taxon>Pseudonocardiaceae</taxon>
        <taxon>Lentzea</taxon>
    </lineage>
</organism>
<feature type="domain" description="Orc1-like AAA ATPase" evidence="3">
    <location>
        <begin position="5"/>
        <end position="164"/>
    </location>
</feature>
<dbReference type="InterPro" id="IPR041664">
    <property type="entry name" value="AAA_16"/>
</dbReference>
<dbReference type="PANTHER" id="PTHR16305:SF35">
    <property type="entry name" value="TRANSCRIPTIONAL ACTIVATOR DOMAIN"/>
    <property type="match status" value="1"/>
</dbReference>
<dbReference type="RefSeq" id="WP_189251942.1">
    <property type="nucleotide sequence ID" value="NZ_BMRE01000001.1"/>
</dbReference>
<proteinExistence type="predicted"/>
<dbReference type="Pfam" id="PF13191">
    <property type="entry name" value="AAA_16"/>
    <property type="match status" value="1"/>
</dbReference>
<evidence type="ECO:0000313" key="4">
    <source>
        <dbReference type="EMBL" id="GGU17195.1"/>
    </source>
</evidence>
<evidence type="ECO:0000313" key="5">
    <source>
        <dbReference type="Proteomes" id="UP000649573"/>
    </source>
</evidence>
<protein>
    <recommendedName>
        <fullName evidence="3">Orc1-like AAA ATPase domain-containing protein</fullName>
    </recommendedName>
</protein>
<keyword evidence="2" id="KW-0067">ATP-binding</keyword>
<dbReference type="EMBL" id="BMRE01000001">
    <property type="protein sequence ID" value="GGU17195.1"/>
    <property type="molecule type" value="Genomic_DNA"/>
</dbReference>
<evidence type="ECO:0000259" key="3">
    <source>
        <dbReference type="Pfam" id="PF13191"/>
    </source>
</evidence>
<gene>
    <name evidence="4" type="ORF">GCM10010178_06260</name>
</gene>
<name>A0ABQ2UCR9_9PSEU</name>
<comment type="caution">
    <text evidence="4">The sequence shown here is derived from an EMBL/GenBank/DDBJ whole genome shotgun (WGS) entry which is preliminary data.</text>
</comment>
<sequence length="362" mass="37767">MTTGLVGRAAELAEGVCVVVAPPSVLCVAGPAGIGKSRLVAEILADRQVRTRRVLRGVCLPGSGFPRGPVFEAVRGCGPLRTVPSPVTGALSAYLPELAAWLPEALPALPDPAAERHRLFRAVRDLLEALTPAVLVVEDVQWADDETRCLLAYLAAHPVDRLSVVVSCRGEPAGLPGEHVITLSTLDRRAVRELALAIVPGLAERVLAELPAHTGGRPDLVVGTVLGLVRTGEDDVAVVEPPDSVRRDTARLLAALDAPARALVETAAVIGVPVAANVLGRAAGIVATDVVAAAVRSGLLVESGIGRYSVEPGAVRRCVRDQLAAPVLRRAHARALRVLRAEPEQPAARLAEHARAAGKFSD</sequence>
<accession>A0ABQ2UCR9</accession>
<evidence type="ECO:0000256" key="2">
    <source>
        <dbReference type="ARBA" id="ARBA00022840"/>
    </source>
</evidence>
<dbReference type="PANTHER" id="PTHR16305">
    <property type="entry name" value="TESTICULAR SOLUBLE ADENYLYL CYCLASE"/>
    <property type="match status" value="1"/>
</dbReference>
<dbReference type="Proteomes" id="UP000649573">
    <property type="component" value="Unassembled WGS sequence"/>
</dbReference>
<evidence type="ECO:0000256" key="1">
    <source>
        <dbReference type="ARBA" id="ARBA00022741"/>
    </source>
</evidence>
<reference evidence="5" key="1">
    <citation type="journal article" date="2019" name="Int. J. Syst. Evol. Microbiol.">
        <title>The Global Catalogue of Microorganisms (GCM) 10K type strain sequencing project: providing services to taxonomists for standard genome sequencing and annotation.</title>
        <authorList>
            <consortium name="The Broad Institute Genomics Platform"/>
            <consortium name="The Broad Institute Genome Sequencing Center for Infectious Disease"/>
            <person name="Wu L."/>
            <person name="Ma J."/>
        </authorList>
    </citation>
    <scope>NUCLEOTIDE SEQUENCE [LARGE SCALE GENOMIC DNA]</scope>
    <source>
        <strain evidence="5">JCM 3296</strain>
    </source>
</reference>